<evidence type="ECO:0000256" key="1">
    <source>
        <dbReference type="SAM" id="MobiDB-lite"/>
    </source>
</evidence>
<organism evidence="3 4">
    <name type="scientific">Legionella bononiensis</name>
    <dbReference type="NCBI Taxonomy" id="2793102"/>
    <lineage>
        <taxon>Bacteria</taxon>
        <taxon>Pseudomonadati</taxon>
        <taxon>Pseudomonadota</taxon>
        <taxon>Gammaproteobacteria</taxon>
        <taxon>Legionellales</taxon>
        <taxon>Legionellaceae</taxon>
        <taxon>Legionella</taxon>
    </lineage>
</organism>
<evidence type="ECO:0000259" key="2">
    <source>
        <dbReference type="Pfam" id="PF12252"/>
    </source>
</evidence>
<protein>
    <submittedName>
        <fullName evidence="3">HD domain-containing protein</fullName>
    </submittedName>
</protein>
<evidence type="ECO:0000313" key="4">
    <source>
        <dbReference type="Proteomes" id="UP000809910"/>
    </source>
</evidence>
<dbReference type="EMBL" id="JADWVN010000026">
    <property type="protein sequence ID" value="MBL7527594.1"/>
    <property type="molecule type" value="Genomic_DNA"/>
</dbReference>
<dbReference type="Pfam" id="PF12252">
    <property type="entry name" value="SidE_PDE"/>
    <property type="match status" value="1"/>
</dbReference>
<keyword evidence="4" id="KW-1185">Reference proteome</keyword>
<evidence type="ECO:0000313" key="3">
    <source>
        <dbReference type="EMBL" id="MBL7527594.1"/>
    </source>
</evidence>
<feature type="region of interest" description="Disordered" evidence="1">
    <location>
        <begin position="1131"/>
        <end position="1157"/>
    </location>
</feature>
<dbReference type="Proteomes" id="UP000809910">
    <property type="component" value="Unassembled WGS sequence"/>
</dbReference>
<comment type="caution">
    <text evidence="3">The sequence shown here is derived from an EMBL/GenBank/DDBJ whole genome shotgun (WGS) entry which is preliminary data.</text>
</comment>
<gene>
    <name evidence="3" type="ORF">I5282_13580</name>
</gene>
<dbReference type="InterPro" id="IPR021014">
    <property type="entry name" value="SidE_PDE"/>
</dbReference>
<dbReference type="RefSeq" id="WP_203108995.1">
    <property type="nucleotide sequence ID" value="NZ_JADOBG010000010.1"/>
</dbReference>
<dbReference type="SUPFAM" id="SSF109604">
    <property type="entry name" value="HD-domain/PDEase-like"/>
    <property type="match status" value="1"/>
</dbReference>
<dbReference type="Gene3D" id="1.10.3210.10">
    <property type="entry name" value="Hypothetical protein af1432"/>
    <property type="match status" value="1"/>
</dbReference>
<sequence>MALTFIEIHNQLTTLLQSLEKKVAFKGVVFNLEGKNKQIILCRNMLTELENHKNSTQFALAEFLSDTLNRHNPSKNTNKILNQFYKRIGELHRQLITCDDESDIVKRKGIEPFDPQKDTIRLSDDISVHSKLLFKKVYSTPHILDVSEVTEINRELHGLQHVNRVAYYIPVLVNLYRRYGDVDAESLTSEDLKLIQIAALFHDAGRERGEGIDYWDQDSALLAYYYYSKILKVSDAKAKLLAEAIANKDMKEGKYFQLVSNEHGELSWKLIGQRKKNIYQKVLHDADSIDVLRARSTNSYNAQYLDFYQDIAKDNSQAKAEMTELIYEARSLIENQGDGFLRQKSNVKKYYEHVKGYQRTVTQIAAATPKQQSYHLLKTLYTPDIDVLPLKQLQHMKLIKKPAVYDPERVLDEVNMHAAMEQGIVFARGIADPSATVNKKNKNIETQAELEIRKTLRRKGKPTRTKKADRLTKHGNPNRSVALVGFGAVPFAAAGFLIVDNDPKHQHIKSIAKTNIVSGFGKKKTIAGVDDARDDEKLKETALLDLIASLQIGGGNSKSAHSEIIYHIDQFDAIYFTQDAVFANKQLRGTTEGIAEAFHHHAPLLQAIYLQKEYEQQTGIKLTLFEYSGIHRFTKEQADLSNSDSAALFKIMCRDYIHAQVASSSPDFLTMTVEQIKIFSMYGDLHAVVGREKKFLQPADTYLPDDLRESINAEIETELQKAKDIVLEQLRNKSLPLFSPMALNALKSMKRIPKDLRGMIVNAIESHVTQEATYKKQLTNLFDQVLAKKISNQSDDLFNRLNYLKSYSEIIRNSKKLDGFEQMTVDLLNSYVKNNIDKIMTLGFGSKITLCFRVKRIVDLLSLHNKINPDLLADLVIRFSTNLPAFHNLKSYVSLDHPKVLAHIQHLIAKLPYTNGTFDVVHYVTEAKKNGLAEQQIVQGVTVFIDKMIQAKKTITGPEFCQVIDGVSLQGKNVIKKISDLLYCTRINSLRDLIDIVNSLKRSQCSIKKHQLSDILTQLSQKLLDGWHNNSDFYIVPAYDTHEAFIAAVEELPSLKLSDTYKRNMLTFIKMSPDNERGLYFIERIRILNSKLGFDIDLQVNTYASAAVSDKENISNNANLITRHSFFVTNNTMTQRTKQSNETKEEKNGSAPNKGGI</sequence>
<feature type="domain" description="SidE PDE" evidence="2">
    <location>
        <begin position="146"/>
        <end position="338"/>
    </location>
</feature>
<accession>A0ABS1WE11</accession>
<proteinExistence type="predicted"/>
<reference evidence="3 4" key="1">
    <citation type="submission" date="2020-12" db="EMBL/GenBank/DDBJ databases">
        <title>WGS of Legionella: environmental sample.</title>
        <authorList>
            <person name="Cristino S."/>
            <person name="Girolamini L."/>
            <person name="Salaris S."/>
            <person name="Pascale M.R."/>
            <person name="Mazzotta M."/>
            <person name="Orsini M."/>
            <person name="Grottola A."/>
        </authorList>
    </citation>
    <scope>NUCLEOTIDE SEQUENCE [LARGE SCALE GENOMIC DNA]</scope>
    <source>
        <strain evidence="3 4">30cs62</strain>
    </source>
</reference>
<name>A0ABS1WE11_9GAMM</name>
<feature type="compositionally biased region" description="Basic and acidic residues" evidence="1">
    <location>
        <begin position="1139"/>
        <end position="1148"/>
    </location>
</feature>